<dbReference type="AlphaFoldDB" id="A0A2K3MBV3"/>
<dbReference type="InterPro" id="IPR038217">
    <property type="entry name" value="MRG_C_sf"/>
</dbReference>
<reference evidence="2 3" key="2">
    <citation type="journal article" date="2017" name="Front. Plant Sci.">
        <title>Gene Classification and Mining of Molecular Markers Useful in Red Clover (Trifolium pratense) Breeding.</title>
        <authorList>
            <person name="Istvanek J."/>
            <person name="Dluhosova J."/>
            <person name="Dluhos P."/>
            <person name="Patkova L."/>
            <person name="Nedelnik J."/>
            <person name="Repkova J."/>
        </authorList>
    </citation>
    <scope>NUCLEOTIDE SEQUENCE [LARGE SCALE GENOMIC DNA]</scope>
    <source>
        <strain evidence="3">cv. Tatra</strain>
        <tissue evidence="2">Young leaves</tissue>
    </source>
</reference>
<evidence type="ECO:0000313" key="2">
    <source>
        <dbReference type="EMBL" id="PNX88260.1"/>
    </source>
</evidence>
<protein>
    <submittedName>
        <fullName evidence="2">NuA4 complex subunit EAF3</fullName>
    </submittedName>
</protein>
<dbReference type="Proteomes" id="UP000236291">
    <property type="component" value="Unassembled WGS sequence"/>
</dbReference>
<dbReference type="EMBL" id="ASHM01056057">
    <property type="protein sequence ID" value="PNX88260.1"/>
    <property type="molecule type" value="Genomic_DNA"/>
</dbReference>
<organism evidence="2 3">
    <name type="scientific">Trifolium pratense</name>
    <name type="common">Red clover</name>
    <dbReference type="NCBI Taxonomy" id="57577"/>
    <lineage>
        <taxon>Eukaryota</taxon>
        <taxon>Viridiplantae</taxon>
        <taxon>Streptophyta</taxon>
        <taxon>Embryophyta</taxon>
        <taxon>Tracheophyta</taxon>
        <taxon>Spermatophyta</taxon>
        <taxon>Magnoliopsida</taxon>
        <taxon>eudicotyledons</taxon>
        <taxon>Gunneridae</taxon>
        <taxon>Pentapetalae</taxon>
        <taxon>rosids</taxon>
        <taxon>fabids</taxon>
        <taxon>Fabales</taxon>
        <taxon>Fabaceae</taxon>
        <taxon>Papilionoideae</taxon>
        <taxon>50 kb inversion clade</taxon>
        <taxon>NPAAA clade</taxon>
        <taxon>Hologalegina</taxon>
        <taxon>IRL clade</taxon>
        <taxon>Trifolieae</taxon>
        <taxon>Trifolium</taxon>
    </lineage>
</organism>
<reference evidence="2 3" key="1">
    <citation type="journal article" date="2014" name="Am. J. Bot.">
        <title>Genome assembly and annotation for red clover (Trifolium pratense; Fabaceae).</title>
        <authorList>
            <person name="Istvanek J."/>
            <person name="Jaros M."/>
            <person name="Krenek A."/>
            <person name="Repkova J."/>
        </authorList>
    </citation>
    <scope>NUCLEOTIDE SEQUENCE [LARGE SCALE GENOMIC DNA]</scope>
    <source>
        <strain evidence="3">cv. Tatra</strain>
        <tissue evidence="2">Young leaves</tissue>
    </source>
</reference>
<gene>
    <name evidence="2" type="ORF">L195_g044363</name>
</gene>
<evidence type="ECO:0000313" key="3">
    <source>
        <dbReference type="Proteomes" id="UP000236291"/>
    </source>
</evidence>
<dbReference type="InterPro" id="IPR026541">
    <property type="entry name" value="MRG_dom"/>
</dbReference>
<evidence type="ECO:0000259" key="1">
    <source>
        <dbReference type="Pfam" id="PF05712"/>
    </source>
</evidence>
<sequence>VKLPEILFHANIEGDTLVELQAQILDFLRFLRKNQRAFFLSSYHVQENVENSSDKQFYQSVLLSVACSIGNANLFRWIRYNHGDPEATKCSF</sequence>
<comment type="caution">
    <text evidence="2">The sequence shown here is derived from an EMBL/GenBank/DDBJ whole genome shotgun (WGS) entry which is preliminary data.</text>
</comment>
<dbReference type="Pfam" id="PF05712">
    <property type="entry name" value="MRG"/>
    <property type="match status" value="1"/>
</dbReference>
<proteinExistence type="predicted"/>
<name>A0A2K3MBV3_TRIPR</name>
<dbReference type="ExpressionAtlas" id="A0A2K3MBV3">
    <property type="expression patterns" value="baseline"/>
</dbReference>
<dbReference type="STRING" id="57577.A0A2K3MBV3"/>
<accession>A0A2K3MBV3</accession>
<feature type="domain" description="MRG" evidence="1">
    <location>
        <begin position="1"/>
        <end position="43"/>
    </location>
</feature>
<dbReference type="Gene3D" id="1.10.274.30">
    <property type="entry name" value="MRG domain"/>
    <property type="match status" value="1"/>
</dbReference>
<feature type="non-terminal residue" evidence="2">
    <location>
        <position position="1"/>
    </location>
</feature>
<dbReference type="PROSITE" id="PS51640">
    <property type="entry name" value="MRG"/>
    <property type="match status" value="1"/>
</dbReference>